<evidence type="ECO:0000313" key="3">
    <source>
        <dbReference type="Proteomes" id="UP000450676"/>
    </source>
</evidence>
<accession>A0A7X4HHX6</accession>
<dbReference type="RefSeq" id="WP_161075732.1">
    <property type="nucleotide sequence ID" value="NZ_WWCU01000093.1"/>
</dbReference>
<name>A0A7X4HHX6_9BURK</name>
<sequence>MEAALAADKIGSMMAMVNAHWPPLHVTVIDTDLALPELVRHLRQFIYVETETGEELTLRFADGAVLPALALHLSAAQWSALAAPLKTWRVHSRDAGMNKLPSPTLGKDTPAMPFVLTDGQVAALKDAMGADRLLANLRNMWPSQEFGRSPMEAFSWASDARAMWLAAGRADDALLLKFALGVFETKGRILRLSNLAAIVAQPNLEQVWEDLRKFVELNNYESQNE</sequence>
<dbReference type="Proteomes" id="UP000450676">
    <property type="component" value="Unassembled WGS sequence"/>
</dbReference>
<proteinExistence type="predicted"/>
<protein>
    <submittedName>
        <fullName evidence="2">DUF4123 domain-containing protein</fullName>
    </submittedName>
</protein>
<dbReference type="AlphaFoldDB" id="A0A7X4HHX6"/>
<comment type="caution">
    <text evidence="2">The sequence shown here is derived from an EMBL/GenBank/DDBJ whole genome shotgun (WGS) entry which is preliminary data.</text>
</comment>
<keyword evidence="3" id="KW-1185">Reference proteome</keyword>
<gene>
    <name evidence="2" type="ORF">GTP77_29650</name>
</gene>
<dbReference type="Pfam" id="PF13503">
    <property type="entry name" value="DUF4123"/>
    <property type="match status" value="1"/>
</dbReference>
<feature type="domain" description="DUF4123" evidence="1">
    <location>
        <begin position="18"/>
        <end position="80"/>
    </location>
</feature>
<dbReference type="EMBL" id="WWCU01000093">
    <property type="protein sequence ID" value="MYN11475.1"/>
    <property type="molecule type" value="Genomic_DNA"/>
</dbReference>
<evidence type="ECO:0000259" key="1">
    <source>
        <dbReference type="Pfam" id="PF13503"/>
    </source>
</evidence>
<dbReference type="InterPro" id="IPR025391">
    <property type="entry name" value="DUF4123"/>
</dbReference>
<organism evidence="2 3">
    <name type="scientific">Pseudoduganella aquatica</name>
    <dbReference type="NCBI Taxonomy" id="2660641"/>
    <lineage>
        <taxon>Bacteria</taxon>
        <taxon>Pseudomonadati</taxon>
        <taxon>Pseudomonadota</taxon>
        <taxon>Betaproteobacteria</taxon>
        <taxon>Burkholderiales</taxon>
        <taxon>Oxalobacteraceae</taxon>
        <taxon>Telluria group</taxon>
        <taxon>Pseudoduganella</taxon>
    </lineage>
</organism>
<evidence type="ECO:0000313" key="2">
    <source>
        <dbReference type="EMBL" id="MYN11475.1"/>
    </source>
</evidence>
<reference evidence="2 3" key="1">
    <citation type="submission" date="2019-12" db="EMBL/GenBank/DDBJ databases">
        <title>Novel species isolated from a subtropical stream in China.</title>
        <authorList>
            <person name="Lu H."/>
        </authorList>
    </citation>
    <scope>NUCLEOTIDE SEQUENCE [LARGE SCALE GENOMIC DNA]</scope>
    <source>
        <strain evidence="2 3">FT127W</strain>
    </source>
</reference>